<dbReference type="InterPro" id="IPR004843">
    <property type="entry name" value="Calcineurin-like_PHP"/>
</dbReference>
<organism evidence="4 5">
    <name type="scientific">marine gamma proteobacterium HTCC2143</name>
    <dbReference type="NCBI Taxonomy" id="247633"/>
    <lineage>
        <taxon>Bacteria</taxon>
        <taxon>Pseudomonadati</taxon>
        <taxon>Pseudomonadota</taxon>
        <taxon>Gammaproteobacteria</taxon>
        <taxon>Cellvibrionales</taxon>
        <taxon>Spongiibacteraceae</taxon>
        <taxon>BD1-7 clade</taxon>
    </lineage>
</organism>
<dbReference type="EMBL" id="AAVT01000001">
    <property type="protein sequence ID" value="EAW33066.1"/>
    <property type="molecule type" value="Genomic_DNA"/>
</dbReference>
<dbReference type="OrthoDB" id="9804511at2"/>
<dbReference type="Gene3D" id="3.60.21.10">
    <property type="match status" value="1"/>
</dbReference>
<accession>A0YAB2</accession>
<evidence type="ECO:0000256" key="1">
    <source>
        <dbReference type="ARBA" id="ARBA00022729"/>
    </source>
</evidence>
<dbReference type="Pfam" id="PF00149">
    <property type="entry name" value="Metallophos"/>
    <property type="match status" value="1"/>
</dbReference>
<dbReference type="InterPro" id="IPR029052">
    <property type="entry name" value="Metallo-depent_PP-like"/>
</dbReference>
<keyword evidence="2" id="KW-0472">Membrane</keyword>
<dbReference type="eggNOG" id="COG1409">
    <property type="taxonomic scope" value="Bacteria"/>
</dbReference>
<dbReference type="SUPFAM" id="SSF56300">
    <property type="entry name" value="Metallo-dependent phosphatases"/>
    <property type="match status" value="1"/>
</dbReference>
<feature type="domain" description="Calcineurin-like phosphoesterase" evidence="3">
    <location>
        <begin position="157"/>
        <end position="412"/>
    </location>
</feature>
<sequence length="534" mass="58656">MITIVEIQTDNKGLLMLMIGKRLIATMVFLSIIGCTLTAQQNSITTFGANTSGTTPNTSPQKPERLFLQQISDVSVIIKWRGEAMQACLATGAGPLTEKTTCVTAKETTGRHKEALFEQLTADTAYVYSVGEYSAPSLRFRTAPPTGSPPKDGNVHVWIIGDSGTATEQYPLGNYTHPGEAKMVLDGFLKYNAESNPLLKNEAVDVFLLLGDNAYIDGTDKEWQGAVFDLYTEILTQSAVWPTIGNHEMGSGELNPTGTRIVHYPGASLTANPNNYMSRENLTPRRIPYLDIFTLPTDGNVGGVASGTEQYYSFDYGNVHFVSLDSQLSARDKIQRDAMRGWLIADLSSNQLDWTVVIFHHPPYTKGSHDSDEKPSSFLGIDTPIIDMRKEFTPVFEDYGVDLVYGGHSHSYERSYYLNGHRGDANSFDEKIHSELNSDGKAATGYGGESYFQVSPGSQKDDKVVYTVAGSSGKVSLKKGKLDHPAHTVQQHDPERRRGLAELGSVVLDASSTELTARFINEKGEIRDTVVIRR</sequence>
<dbReference type="Proteomes" id="UP000004931">
    <property type="component" value="Unassembled WGS sequence"/>
</dbReference>
<name>A0YAB2_9GAMM</name>
<evidence type="ECO:0000259" key="3">
    <source>
        <dbReference type="Pfam" id="PF00149"/>
    </source>
</evidence>
<protein>
    <submittedName>
        <fullName evidence="4">Metallophosphoesterase</fullName>
    </submittedName>
</protein>
<proteinExistence type="predicted"/>
<dbReference type="PANTHER" id="PTHR22953:SF153">
    <property type="entry name" value="PURPLE ACID PHOSPHATASE"/>
    <property type="match status" value="1"/>
</dbReference>
<dbReference type="InterPro" id="IPR039331">
    <property type="entry name" value="PAPs-like"/>
</dbReference>
<keyword evidence="2" id="KW-0812">Transmembrane</keyword>
<dbReference type="GO" id="GO:0003993">
    <property type="term" value="F:acid phosphatase activity"/>
    <property type="evidence" value="ECO:0007669"/>
    <property type="project" value="InterPro"/>
</dbReference>
<keyword evidence="1" id="KW-0732">Signal</keyword>
<keyword evidence="2" id="KW-1133">Transmembrane helix</keyword>
<reference evidence="4 5" key="1">
    <citation type="journal article" date="2010" name="J. Bacteriol.">
        <title>Genome sequence of the oligotrophic marine Gammaproteobacterium HTCC2143, isolated from the Oregon Coast.</title>
        <authorList>
            <person name="Oh H.M."/>
            <person name="Kang I."/>
            <person name="Ferriera S."/>
            <person name="Giovannoni S.J."/>
            <person name="Cho J.C."/>
        </authorList>
    </citation>
    <scope>NUCLEOTIDE SEQUENCE [LARGE SCALE GENOMIC DNA]</scope>
    <source>
        <strain evidence="4 5">HTCC2143</strain>
    </source>
</reference>
<evidence type="ECO:0000313" key="4">
    <source>
        <dbReference type="EMBL" id="EAW33066.1"/>
    </source>
</evidence>
<evidence type="ECO:0000256" key="2">
    <source>
        <dbReference type="SAM" id="Phobius"/>
    </source>
</evidence>
<dbReference type="PANTHER" id="PTHR22953">
    <property type="entry name" value="ACID PHOSPHATASE RELATED"/>
    <property type="match status" value="1"/>
</dbReference>
<dbReference type="AlphaFoldDB" id="A0YAB2"/>
<comment type="caution">
    <text evidence="4">The sequence shown here is derived from an EMBL/GenBank/DDBJ whole genome shotgun (WGS) entry which is preliminary data.</text>
</comment>
<feature type="transmembrane region" description="Helical" evidence="2">
    <location>
        <begin position="22"/>
        <end position="39"/>
    </location>
</feature>
<evidence type="ECO:0000313" key="5">
    <source>
        <dbReference type="Proteomes" id="UP000004931"/>
    </source>
</evidence>
<gene>
    <name evidence="4" type="ORF">GP2143_17461</name>
</gene>
<keyword evidence="5" id="KW-1185">Reference proteome</keyword>
<dbReference type="STRING" id="247633.GP2143_17461"/>